<dbReference type="Gene3D" id="1.20.1250.20">
    <property type="entry name" value="MFS general substrate transporter like domains"/>
    <property type="match status" value="1"/>
</dbReference>
<accession>A0A7X6CY54</accession>
<feature type="region of interest" description="Disordered" evidence="5">
    <location>
        <begin position="391"/>
        <end position="441"/>
    </location>
</feature>
<name>A0A7X6CY54_9ACTN</name>
<dbReference type="PANTHER" id="PTHR23514">
    <property type="entry name" value="BYPASS OF STOP CODON PROTEIN 6"/>
    <property type="match status" value="1"/>
</dbReference>
<dbReference type="SUPFAM" id="SSF103473">
    <property type="entry name" value="MFS general substrate transporter"/>
    <property type="match status" value="1"/>
</dbReference>
<feature type="transmembrane region" description="Helical" evidence="6">
    <location>
        <begin position="309"/>
        <end position="329"/>
    </location>
</feature>
<evidence type="ECO:0000259" key="7">
    <source>
        <dbReference type="PROSITE" id="PS50850"/>
    </source>
</evidence>
<sequence>MLSTSPTPQVIRRWRLSLFVFMLLVGVSMSSWIVRTPAVRDAIEASTAQMGLVLLGLSAGSMSGILSSGAAVRRFGGRNTMAVGGALVVAGVLVVGLGSEAASAPLVALGLAFFGGGGGLSEIAVNIEGADVERRLGRSVLPALHGCFSAGTVVGALAGILCTYLRVPVLWHLAVVAALAAAAVAWALRFIPTGTGRRAAVPGHGGGFRAQLAVWRDRRILLLGAVVLALALAEGSANDWLPLIMVDGHGTGQTVGSMVFAAFAAAMTAGRFAGAALLRRFGAVRVLRGSAVISSVGLALVVFSPSPALAGVAVVLWGLGASLGFPVTISAAGDSDDPDAAVGAVATAGYLAFLAGPPVLGFVGEHVGLRGAMVLVLLVVATVVVTSAAARPRDAGDGPAGETPPPGSAGEAVGVRPAADGADGAGGVGDEGAEGRPAPVG</sequence>
<feature type="transmembrane region" description="Helical" evidence="6">
    <location>
        <begin position="369"/>
        <end position="390"/>
    </location>
</feature>
<feature type="transmembrane region" description="Helical" evidence="6">
    <location>
        <begin position="139"/>
        <end position="161"/>
    </location>
</feature>
<dbReference type="Proteomes" id="UP000578686">
    <property type="component" value="Unassembled WGS sequence"/>
</dbReference>
<evidence type="ECO:0000256" key="4">
    <source>
        <dbReference type="ARBA" id="ARBA00023136"/>
    </source>
</evidence>
<dbReference type="InterPro" id="IPR051788">
    <property type="entry name" value="MFS_Transporter"/>
</dbReference>
<dbReference type="EMBL" id="JAAVJD010000013">
    <property type="protein sequence ID" value="NJQ04727.1"/>
    <property type="molecule type" value="Genomic_DNA"/>
</dbReference>
<dbReference type="CDD" id="cd17393">
    <property type="entry name" value="MFS_MosC_like"/>
    <property type="match status" value="1"/>
</dbReference>
<evidence type="ECO:0000313" key="9">
    <source>
        <dbReference type="Proteomes" id="UP000578686"/>
    </source>
</evidence>
<feature type="transmembrane region" description="Helical" evidence="6">
    <location>
        <begin position="104"/>
        <end position="127"/>
    </location>
</feature>
<organism evidence="8 9">
    <name type="scientific">Streptomyces lonarensis</name>
    <dbReference type="NCBI Taxonomy" id="700599"/>
    <lineage>
        <taxon>Bacteria</taxon>
        <taxon>Bacillati</taxon>
        <taxon>Actinomycetota</taxon>
        <taxon>Actinomycetes</taxon>
        <taxon>Kitasatosporales</taxon>
        <taxon>Streptomycetaceae</taxon>
        <taxon>Streptomyces</taxon>
    </lineage>
</organism>
<feature type="transmembrane region" description="Helical" evidence="6">
    <location>
        <begin position="220"/>
        <end position="237"/>
    </location>
</feature>
<evidence type="ECO:0000256" key="6">
    <source>
        <dbReference type="SAM" id="Phobius"/>
    </source>
</evidence>
<comment type="subcellular location">
    <subcellularLocation>
        <location evidence="1">Cell membrane</location>
        <topology evidence="1">Multi-pass membrane protein</topology>
    </subcellularLocation>
</comment>
<dbReference type="InterPro" id="IPR036259">
    <property type="entry name" value="MFS_trans_sf"/>
</dbReference>
<dbReference type="Pfam" id="PF07690">
    <property type="entry name" value="MFS_1"/>
    <property type="match status" value="1"/>
</dbReference>
<keyword evidence="3 6" id="KW-1133">Transmembrane helix</keyword>
<dbReference type="PROSITE" id="PS50850">
    <property type="entry name" value="MFS"/>
    <property type="match status" value="1"/>
</dbReference>
<feature type="transmembrane region" description="Helical" evidence="6">
    <location>
        <begin position="341"/>
        <end position="363"/>
    </location>
</feature>
<dbReference type="InterPro" id="IPR020846">
    <property type="entry name" value="MFS_dom"/>
</dbReference>
<reference evidence="8 9" key="1">
    <citation type="submission" date="2020-03" db="EMBL/GenBank/DDBJ databases">
        <title>Draft genome of Streptomyces sp. ventii, isolated from the Axial Seamount in the Pacific Ocean, and resequencing of the two type strains Streptomyces lonarensis strain NCL 716 and Streptomyces bohaiensis strain 11A07.</title>
        <authorList>
            <person name="Loughran R.M."/>
            <person name="Pfannmuller K.M."/>
            <person name="Wasson B.J."/>
            <person name="Deadmond M.C."/>
            <person name="Paddock B.E."/>
            <person name="Koyack M.J."/>
            <person name="Gallegos D.A."/>
            <person name="Mitchell E.A."/>
            <person name="Ushijima B."/>
            <person name="Saw J.H."/>
            <person name="Mcphail K.L."/>
            <person name="Videau P."/>
        </authorList>
    </citation>
    <scope>NUCLEOTIDE SEQUENCE [LARGE SCALE GENOMIC DNA]</scope>
    <source>
        <strain evidence="8 9">NCL716</strain>
    </source>
</reference>
<dbReference type="RefSeq" id="WP_167968024.1">
    <property type="nucleotide sequence ID" value="NZ_BHZG01000205.1"/>
</dbReference>
<comment type="caution">
    <text evidence="8">The sequence shown here is derived from an EMBL/GenBank/DDBJ whole genome shotgun (WGS) entry which is preliminary data.</text>
</comment>
<evidence type="ECO:0000256" key="1">
    <source>
        <dbReference type="ARBA" id="ARBA00004651"/>
    </source>
</evidence>
<keyword evidence="9" id="KW-1185">Reference proteome</keyword>
<dbReference type="GO" id="GO:0005886">
    <property type="term" value="C:plasma membrane"/>
    <property type="evidence" value="ECO:0007669"/>
    <property type="project" value="UniProtKB-SubCell"/>
</dbReference>
<evidence type="ECO:0000256" key="5">
    <source>
        <dbReference type="SAM" id="MobiDB-lite"/>
    </source>
</evidence>
<feature type="transmembrane region" description="Helical" evidence="6">
    <location>
        <begin position="167"/>
        <end position="188"/>
    </location>
</feature>
<feature type="compositionally biased region" description="Low complexity" evidence="5">
    <location>
        <begin position="412"/>
        <end position="422"/>
    </location>
</feature>
<evidence type="ECO:0000256" key="2">
    <source>
        <dbReference type="ARBA" id="ARBA00022692"/>
    </source>
</evidence>
<feature type="domain" description="Major facilitator superfamily (MFS) profile" evidence="7">
    <location>
        <begin position="14"/>
        <end position="389"/>
    </location>
</feature>
<feature type="transmembrane region" description="Helical" evidence="6">
    <location>
        <begin position="46"/>
        <end position="67"/>
    </location>
</feature>
<dbReference type="AlphaFoldDB" id="A0A7X6CY54"/>
<feature type="transmembrane region" description="Helical" evidence="6">
    <location>
        <begin position="79"/>
        <end position="98"/>
    </location>
</feature>
<protein>
    <submittedName>
        <fullName evidence="8">MFS transporter</fullName>
    </submittedName>
</protein>
<dbReference type="PANTHER" id="PTHR23514:SF13">
    <property type="entry name" value="INNER MEMBRANE PROTEIN YBJJ"/>
    <property type="match status" value="1"/>
</dbReference>
<gene>
    <name evidence="8" type="ORF">HCN56_03805</name>
</gene>
<feature type="transmembrane region" description="Helical" evidence="6">
    <location>
        <begin position="257"/>
        <end position="278"/>
    </location>
</feature>
<feature type="transmembrane region" description="Helical" evidence="6">
    <location>
        <begin position="16"/>
        <end position="34"/>
    </location>
</feature>
<dbReference type="GO" id="GO:0022857">
    <property type="term" value="F:transmembrane transporter activity"/>
    <property type="evidence" value="ECO:0007669"/>
    <property type="project" value="InterPro"/>
</dbReference>
<evidence type="ECO:0000313" key="8">
    <source>
        <dbReference type="EMBL" id="NJQ04727.1"/>
    </source>
</evidence>
<keyword evidence="4 6" id="KW-0472">Membrane</keyword>
<dbReference type="InterPro" id="IPR011701">
    <property type="entry name" value="MFS"/>
</dbReference>
<proteinExistence type="predicted"/>
<evidence type="ECO:0000256" key="3">
    <source>
        <dbReference type="ARBA" id="ARBA00022989"/>
    </source>
</evidence>
<keyword evidence="2 6" id="KW-0812">Transmembrane</keyword>